<evidence type="ECO:0000313" key="3">
    <source>
        <dbReference type="Proteomes" id="UP000005777"/>
    </source>
</evidence>
<feature type="compositionally biased region" description="Polar residues" evidence="1">
    <location>
        <begin position="1"/>
        <end position="18"/>
    </location>
</feature>
<sequence length="110" mass="12304">MGISEPSDNFGPSPTSKYSADPLKVTDTKSNKKYIVSDHKGGVIIKYYCALKTYGRIPPDYQTWFNSQESFTDWNSNGSSLVKAPYVSVTLEAYFSRRFVKKLALGQGEC</sequence>
<feature type="region of interest" description="Disordered" evidence="1">
    <location>
        <begin position="1"/>
        <end position="23"/>
    </location>
</feature>
<dbReference type="AlphaFoldDB" id="W1MXF2"/>
<dbReference type="Proteomes" id="UP000005777">
    <property type="component" value="Unassembled WGS sequence"/>
</dbReference>
<reference evidence="2 3" key="1">
    <citation type="submission" date="2012-01" db="EMBL/GenBank/DDBJ databases">
        <title>The Genome Sequence of Scardovia inopinata F0304.</title>
        <authorList>
            <consortium name="The Broad Institute Genome Sequencing Platform"/>
            <person name="Earl A."/>
            <person name="Ward D."/>
            <person name="Feldgarden M."/>
            <person name="Gevers D."/>
            <person name="Izard J."/>
            <person name="Baranova O.V."/>
            <person name="Blanton J.M."/>
            <person name="Tanner A.C."/>
            <person name="Dewhirst F.E."/>
            <person name="Young S.K."/>
            <person name="Zeng Q."/>
            <person name="Gargeya S."/>
            <person name="Fitzgerald M."/>
            <person name="Haas B."/>
            <person name="Abouelleil A."/>
            <person name="Alvarado L."/>
            <person name="Arachchi H.M."/>
            <person name="Berlin A."/>
            <person name="Chapman S.B."/>
            <person name="Gearin G."/>
            <person name="Goldberg J."/>
            <person name="Griggs A."/>
            <person name="Gujja S."/>
            <person name="Hansen M."/>
            <person name="Heiman D."/>
            <person name="Howarth C."/>
            <person name="Larimer J."/>
            <person name="Lui A."/>
            <person name="MacDonald P.J."/>
            <person name="McCowen C."/>
            <person name="Montmayeur A."/>
            <person name="Murphy C."/>
            <person name="Neiman D."/>
            <person name="Pearson M."/>
            <person name="Priest M."/>
            <person name="Roberts A."/>
            <person name="Saif S."/>
            <person name="Shea T."/>
            <person name="Sisk P."/>
            <person name="Stolte C."/>
            <person name="Sykes S."/>
            <person name="Wortman J."/>
            <person name="Nusbaum C."/>
            <person name="Birren B."/>
        </authorList>
    </citation>
    <scope>NUCLEOTIDE SEQUENCE [LARGE SCALE GENOMIC DNA]</scope>
    <source>
        <strain evidence="2 3">F0304</strain>
    </source>
</reference>
<dbReference type="HOGENOM" id="CLU_2169318_0_0_11"/>
<dbReference type="EMBL" id="ADCX01000013">
    <property type="protein sequence ID" value="EQW12971.1"/>
    <property type="molecule type" value="Genomic_DNA"/>
</dbReference>
<accession>W1MXF2</accession>
<keyword evidence="3" id="KW-1185">Reference proteome</keyword>
<dbReference type="RefSeq" id="WP_144427351.1">
    <property type="nucleotide sequence ID" value="NZ_GG770226.1"/>
</dbReference>
<proteinExistence type="predicted"/>
<evidence type="ECO:0000313" key="2">
    <source>
        <dbReference type="EMBL" id="EQW12971.1"/>
    </source>
</evidence>
<evidence type="ECO:0000256" key="1">
    <source>
        <dbReference type="SAM" id="MobiDB-lite"/>
    </source>
</evidence>
<protein>
    <submittedName>
        <fullName evidence="2">Uncharacterized protein</fullName>
    </submittedName>
</protein>
<name>W1MXF2_SCAIO</name>
<gene>
    <name evidence="2" type="ORF">HMPREF9020_01564</name>
</gene>
<comment type="caution">
    <text evidence="2">The sequence shown here is derived from an EMBL/GenBank/DDBJ whole genome shotgun (WGS) entry which is preliminary data.</text>
</comment>
<organism evidence="2 3">
    <name type="scientific">Scardovia inopinata F0304</name>
    <dbReference type="NCBI Taxonomy" id="641146"/>
    <lineage>
        <taxon>Bacteria</taxon>
        <taxon>Bacillati</taxon>
        <taxon>Actinomycetota</taxon>
        <taxon>Actinomycetes</taxon>
        <taxon>Bifidobacteriales</taxon>
        <taxon>Bifidobacteriaceae</taxon>
        <taxon>Scardovia</taxon>
    </lineage>
</organism>